<evidence type="ECO:0000256" key="2">
    <source>
        <dbReference type="ARBA" id="ARBA00022980"/>
    </source>
</evidence>
<dbReference type="Pfam" id="PF00687">
    <property type="entry name" value="Ribosomal_L1"/>
    <property type="match status" value="1"/>
</dbReference>
<evidence type="ECO:0000313" key="6">
    <source>
        <dbReference type="Proteomes" id="UP001174909"/>
    </source>
</evidence>
<dbReference type="SUPFAM" id="SSF56808">
    <property type="entry name" value="Ribosomal protein L1"/>
    <property type="match status" value="1"/>
</dbReference>
<proteinExistence type="inferred from homology"/>
<keyword evidence="2 5" id="KW-0689">Ribosomal protein</keyword>
<protein>
    <submittedName>
        <fullName evidence="5">50S ribosomal protein L1</fullName>
    </submittedName>
</protein>
<reference evidence="5" key="1">
    <citation type="submission" date="2023-03" db="EMBL/GenBank/DDBJ databases">
        <authorList>
            <person name="Steffen K."/>
            <person name="Cardenas P."/>
        </authorList>
    </citation>
    <scope>NUCLEOTIDE SEQUENCE</scope>
</reference>
<evidence type="ECO:0000256" key="3">
    <source>
        <dbReference type="ARBA" id="ARBA00023274"/>
    </source>
</evidence>
<evidence type="ECO:0000256" key="4">
    <source>
        <dbReference type="SAM" id="MobiDB-lite"/>
    </source>
</evidence>
<dbReference type="InterPro" id="IPR016095">
    <property type="entry name" value="Ribosomal_uL1_3-a/b-sand"/>
</dbReference>
<dbReference type="InterPro" id="IPR028364">
    <property type="entry name" value="Ribosomal_uL1/biogenesis"/>
</dbReference>
<comment type="caution">
    <text evidence="5">The sequence shown here is derived from an EMBL/GenBank/DDBJ whole genome shotgun (WGS) entry which is preliminary data.</text>
</comment>
<dbReference type="InterPro" id="IPR023674">
    <property type="entry name" value="Ribosomal_uL1-like"/>
</dbReference>
<organism evidence="5 6">
    <name type="scientific">Geodia barretti</name>
    <name type="common">Barrett's horny sponge</name>
    <dbReference type="NCBI Taxonomy" id="519541"/>
    <lineage>
        <taxon>Eukaryota</taxon>
        <taxon>Metazoa</taxon>
        <taxon>Porifera</taxon>
        <taxon>Demospongiae</taxon>
        <taxon>Heteroscleromorpha</taxon>
        <taxon>Tetractinellida</taxon>
        <taxon>Astrophorina</taxon>
        <taxon>Geodiidae</taxon>
        <taxon>Geodia</taxon>
    </lineage>
</organism>
<feature type="region of interest" description="Disordered" evidence="4">
    <location>
        <begin position="38"/>
        <end position="58"/>
    </location>
</feature>
<dbReference type="PANTHER" id="PTHR36427:SF3">
    <property type="entry name" value="LARGE RIBOSOMAL SUBUNIT PROTEIN UL1M"/>
    <property type="match status" value="1"/>
</dbReference>
<dbReference type="EMBL" id="CASHTH010002615">
    <property type="protein sequence ID" value="CAI8032669.1"/>
    <property type="molecule type" value="Genomic_DNA"/>
</dbReference>
<accession>A0AA35SN86</accession>
<evidence type="ECO:0000256" key="1">
    <source>
        <dbReference type="ARBA" id="ARBA00010531"/>
    </source>
</evidence>
<gene>
    <name evidence="5" type="ORF">GBAR_LOCUS18445</name>
</gene>
<dbReference type="PANTHER" id="PTHR36427">
    <property type="entry name" value="54S RIBOSOMAL PROTEIN L1, MITOCHONDRIAL"/>
    <property type="match status" value="1"/>
</dbReference>
<evidence type="ECO:0000313" key="5">
    <source>
        <dbReference type="EMBL" id="CAI8032669.1"/>
    </source>
</evidence>
<comment type="similarity">
    <text evidence="1">Belongs to the universal ribosomal protein uL1 family.</text>
</comment>
<dbReference type="AlphaFoldDB" id="A0AA35SN86"/>
<dbReference type="Gene3D" id="3.40.50.790">
    <property type="match status" value="1"/>
</dbReference>
<name>A0AA35SN86_GEOBA</name>
<keyword evidence="3" id="KW-0687">Ribonucleoprotein</keyword>
<dbReference type="GO" id="GO:1990904">
    <property type="term" value="C:ribonucleoprotein complex"/>
    <property type="evidence" value="ECO:0007669"/>
    <property type="project" value="UniProtKB-KW"/>
</dbReference>
<dbReference type="Proteomes" id="UP001174909">
    <property type="component" value="Unassembled WGS sequence"/>
</dbReference>
<dbReference type="GO" id="GO:0005840">
    <property type="term" value="C:ribosome"/>
    <property type="evidence" value="ECO:0007669"/>
    <property type="project" value="UniProtKB-KW"/>
</dbReference>
<keyword evidence="6" id="KW-1185">Reference proteome</keyword>
<sequence length="236" mass="26130">MTFDLLAEMLRCRCLYNSFSASAASFLSPTVVPSASSLPRLQQHASEPPSSPASRVNGRAAGSRVFILGRRKEEEVETSEALRALRAYSMATKPETVEVNIKVDMTLKKDKVRDPFKGPVVLPHTFGQETIILFVIESSYHEAALKAGADIVGAEEIFNELEEETLNFDICLTTPSMLDGFKPLQRKLKSKMPNIRRGTVVGEDSIPEAVRQFKTRKEFRSDKVGNILVPVGKVCN</sequence>
<dbReference type="Gene3D" id="3.30.190.20">
    <property type="match status" value="1"/>
</dbReference>